<dbReference type="InterPro" id="IPR052766">
    <property type="entry name" value="S41A_metabolite_peptidase"/>
</dbReference>
<gene>
    <name evidence="4" type="ORF">FSARC_3157</name>
</gene>
<organism evidence="4 5">
    <name type="scientific">Fusarium sarcochroum</name>
    <dbReference type="NCBI Taxonomy" id="1208366"/>
    <lineage>
        <taxon>Eukaryota</taxon>
        <taxon>Fungi</taxon>
        <taxon>Dikarya</taxon>
        <taxon>Ascomycota</taxon>
        <taxon>Pezizomycotina</taxon>
        <taxon>Sordariomycetes</taxon>
        <taxon>Hypocreomycetidae</taxon>
        <taxon>Hypocreales</taxon>
        <taxon>Nectriaceae</taxon>
        <taxon>Fusarium</taxon>
        <taxon>Fusarium lateritium species complex</taxon>
    </lineage>
</organism>
<dbReference type="Proteomes" id="UP000622797">
    <property type="component" value="Unassembled WGS sequence"/>
</dbReference>
<evidence type="ECO:0000313" key="4">
    <source>
        <dbReference type="EMBL" id="KAF4969642.1"/>
    </source>
</evidence>
<evidence type="ECO:0000256" key="1">
    <source>
        <dbReference type="SAM" id="MobiDB-lite"/>
    </source>
</evidence>
<protein>
    <recommendedName>
        <fullName evidence="3">CPAF-like PDZ domain-containing protein</fullName>
    </recommendedName>
</protein>
<comment type="caution">
    <text evidence="4">The sequence shown here is derived from an EMBL/GenBank/DDBJ whole genome shotgun (WGS) entry which is preliminary data.</text>
</comment>
<dbReference type="InterPro" id="IPR029045">
    <property type="entry name" value="ClpP/crotonase-like_dom_sf"/>
</dbReference>
<dbReference type="PANTHER" id="PTHR37049:SF4">
    <property type="entry name" value="RHODANESE DOMAIN-CONTAINING PROTEIN"/>
    <property type="match status" value="1"/>
</dbReference>
<dbReference type="AlphaFoldDB" id="A0A8H4U4T4"/>
<dbReference type="OrthoDB" id="27214at2759"/>
<feature type="chain" id="PRO_5034457710" description="CPAF-like PDZ domain-containing protein" evidence="2">
    <location>
        <begin position="17"/>
        <end position="723"/>
    </location>
</feature>
<dbReference type="EMBL" id="JABEXW010000155">
    <property type="protein sequence ID" value="KAF4969642.1"/>
    <property type="molecule type" value="Genomic_DNA"/>
</dbReference>
<dbReference type="SUPFAM" id="SSF52096">
    <property type="entry name" value="ClpP/crotonase"/>
    <property type="match status" value="1"/>
</dbReference>
<feature type="compositionally biased region" description="Basic and acidic residues" evidence="1">
    <location>
        <begin position="673"/>
        <end position="695"/>
    </location>
</feature>
<dbReference type="Gene3D" id="3.90.226.10">
    <property type="entry name" value="2-enoyl-CoA Hydratase, Chain A, domain 1"/>
    <property type="match status" value="1"/>
</dbReference>
<feature type="domain" description="CPAF-like PDZ" evidence="3">
    <location>
        <begin position="146"/>
        <end position="262"/>
    </location>
</feature>
<feature type="signal peptide" evidence="2">
    <location>
        <begin position="1"/>
        <end position="16"/>
    </location>
</feature>
<dbReference type="PANTHER" id="PTHR37049">
    <property type="entry name" value="PEPTIDASE S41 FAMILY PROTEIN"/>
    <property type="match status" value="1"/>
</dbReference>
<evidence type="ECO:0000313" key="5">
    <source>
        <dbReference type="Proteomes" id="UP000622797"/>
    </source>
</evidence>
<reference evidence="4" key="2">
    <citation type="submission" date="2020-05" db="EMBL/GenBank/DDBJ databases">
        <authorList>
            <person name="Kim H.-S."/>
            <person name="Proctor R.H."/>
            <person name="Brown D.W."/>
        </authorList>
    </citation>
    <scope>NUCLEOTIDE SEQUENCE</scope>
    <source>
        <strain evidence="4">NRRL 20472</strain>
    </source>
</reference>
<sequence length="723" mass="79406">MRPSLCWSLYLPLVAAVAPLEPCAIIADQVTESQTNNGSSAPVLVPAQLAEKCLKSIPFYPKLAATFIDELAKYMQWQSTLEALKNPPKSYLSTSVDILGGLNTIRETKYKSQWDFDLAIKALLNGAHDGHLKVSLCSQDIFTFIRKGAALVSVSETGTKAPEIYLYTDAILINNTQATVSPVVSIDGQDPVEYLEAVADAELLQDPDARYNRIFYSIDRFDDPLSYGSFYKNAAFSNNSITTLEFYNGSTIEFQNAAKAVEGFVARDGQDLFERYCLPRSTSQPEPIDSSGMAGSQGSVLDPPVSGPVGYPQPFLRDPYNQVNGYWLDDDTVVLQLPTFSTTDLPKDQPLVVAEAATDIVLKALADGRTKIIIDVSSNGGGLTTRAWDTFKLFFPDKFPYSASRFRRHTAVEGLVKVFTLLNESMAVTGEPFALAGQVTPDQKHNFSSYKELLGNETELGVKVSSLYANMNYTLESGRDDLSPIRGYGGRPLLKTQPFKSENILIVTDSGCSSTCAVFVNLMTNIGGVRAISFGGRPRKKPMQSIGGVRGSNVLSFQTISDYVSKAVALYQNNPQKLGFISEKEIAEFKDTAPRSLKEFPLILSSGSVNLRNAYQEGDDDLPLQFQYQAADCRLYYTIENIFRPETTWKAAKNAIWGNRTCVEGSTGGAGSLEDKKNKEKQEPKDNTGYNKDDKDEPENEADRAFVGWSILSVAFAILMSLA</sequence>
<keyword evidence="2" id="KW-0732">Signal</keyword>
<evidence type="ECO:0000256" key="2">
    <source>
        <dbReference type="SAM" id="SignalP"/>
    </source>
</evidence>
<feature type="region of interest" description="Disordered" evidence="1">
    <location>
        <begin position="666"/>
        <end position="701"/>
    </location>
</feature>
<accession>A0A8H4U4T4</accession>
<dbReference type="Pfam" id="PF23658">
    <property type="entry name" value="PDZ_CPAF_rel"/>
    <property type="match status" value="1"/>
</dbReference>
<evidence type="ECO:0000259" key="3">
    <source>
        <dbReference type="Pfam" id="PF23658"/>
    </source>
</evidence>
<proteinExistence type="predicted"/>
<name>A0A8H4U4T4_9HYPO</name>
<dbReference type="InterPro" id="IPR056186">
    <property type="entry name" value="PDZ_CPAF-rel"/>
</dbReference>
<keyword evidence="5" id="KW-1185">Reference proteome</keyword>
<reference evidence="4" key="1">
    <citation type="journal article" date="2020" name="BMC Genomics">
        <title>Correction to: Identification and distribution of gene clusters required for synthesis of sphingolipid metabolism inhibitors in diverse species of the filamentous fungus Fusarium.</title>
        <authorList>
            <person name="Kim H.S."/>
            <person name="Lohmar J.M."/>
            <person name="Busman M."/>
            <person name="Brown D.W."/>
            <person name="Naumann T.A."/>
            <person name="Divon H.H."/>
            <person name="Lysoe E."/>
            <person name="Uhlig S."/>
            <person name="Proctor R.H."/>
        </authorList>
    </citation>
    <scope>NUCLEOTIDE SEQUENCE</scope>
    <source>
        <strain evidence="4">NRRL 20472</strain>
    </source>
</reference>